<keyword evidence="2" id="KW-1185">Reference proteome</keyword>
<accession>A0ABV7F142</accession>
<sequence>MIVSTLPTASMRNGTWRRSTWATTTGTGLGLFLAAALRASPLLSQPAIAVMKVMASDAMRGESKHLFAFFHTGNNAIRLMTALGVYRCMNRYVVMQVLWRIIFLSSRF</sequence>
<evidence type="ECO:0000313" key="2">
    <source>
        <dbReference type="Proteomes" id="UP001595530"/>
    </source>
</evidence>
<dbReference type="Proteomes" id="UP001595530">
    <property type="component" value="Unassembled WGS sequence"/>
</dbReference>
<proteinExistence type="predicted"/>
<organism evidence="1 2">
    <name type="scientific">Undibacterium arcticum</name>
    <dbReference type="NCBI Taxonomy" id="1762892"/>
    <lineage>
        <taxon>Bacteria</taxon>
        <taxon>Pseudomonadati</taxon>
        <taxon>Pseudomonadota</taxon>
        <taxon>Betaproteobacteria</taxon>
        <taxon>Burkholderiales</taxon>
        <taxon>Oxalobacteraceae</taxon>
        <taxon>Undibacterium</taxon>
    </lineage>
</organism>
<gene>
    <name evidence="1" type="ORF">ACFOFO_12585</name>
</gene>
<dbReference type="EMBL" id="JBHRTP010000038">
    <property type="protein sequence ID" value="MFC3108788.1"/>
    <property type="molecule type" value="Genomic_DNA"/>
</dbReference>
<name>A0ABV7F142_9BURK</name>
<reference evidence="2" key="1">
    <citation type="journal article" date="2019" name="Int. J. Syst. Evol. Microbiol.">
        <title>The Global Catalogue of Microorganisms (GCM) 10K type strain sequencing project: providing services to taxonomists for standard genome sequencing and annotation.</title>
        <authorList>
            <consortium name="The Broad Institute Genomics Platform"/>
            <consortium name="The Broad Institute Genome Sequencing Center for Infectious Disease"/>
            <person name="Wu L."/>
            <person name="Ma J."/>
        </authorList>
    </citation>
    <scope>NUCLEOTIDE SEQUENCE [LARGE SCALE GENOMIC DNA]</scope>
    <source>
        <strain evidence="2">KCTC 42986</strain>
    </source>
</reference>
<protein>
    <submittedName>
        <fullName evidence="1">Uncharacterized protein</fullName>
    </submittedName>
</protein>
<evidence type="ECO:0000313" key="1">
    <source>
        <dbReference type="EMBL" id="MFC3108788.1"/>
    </source>
</evidence>
<comment type="caution">
    <text evidence="1">The sequence shown here is derived from an EMBL/GenBank/DDBJ whole genome shotgun (WGS) entry which is preliminary data.</text>
</comment>
<dbReference type="RefSeq" id="WP_390331751.1">
    <property type="nucleotide sequence ID" value="NZ_JBHRTP010000038.1"/>
</dbReference>